<dbReference type="KEGG" id="lcm:102348204"/>
<reference evidence="4" key="1">
    <citation type="submission" date="2011-08" db="EMBL/GenBank/DDBJ databases">
        <title>The draft genome of Latimeria chalumnae.</title>
        <authorList>
            <person name="Di Palma F."/>
            <person name="Alfoldi J."/>
            <person name="Johnson J."/>
            <person name="Berlin A."/>
            <person name="Gnerre S."/>
            <person name="Jaffe D."/>
            <person name="MacCallum I."/>
            <person name="Young S."/>
            <person name="Walker B.J."/>
            <person name="Lander E."/>
            <person name="Lindblad-Toh K."/>
        </authorList>
    </citation>
    <scope>NUCLEOTIDE SEQUENCE [LARGE SCALE GENOMIC DNA]</scope>
    <source>
        <strain evidence="4">Wild caught</strain>
    </source>
</reference>
<proteinExistence type="predicted"/>
<dbReference type="HOGENOM" id="CLU_933704_0_0_1"/>
<organism evidence="3 4">
    <name type="scientific">Latimeria chalumnae</name>
    <name type="common">Coelacanth</name>
    <dbReference type="NCBI Taxonomy" id="7897"/>
    <lineage>
        <taxon>Eukaryota</taxon>
        <taxon>Metazoa</taxon>
        <taxon>Chordata</taxon>
        <taxon>Craniata</taxon>
        <taxon>Vertebrata</taxon>
        <taxon>Euteleostomi</taxon>
        <taxon>Coelacanthiformes</taxon>
        <taxon>Coelacanthidae</taxon>
        <taxon>Latimeria</taxon>
    </lineage>
</organism>
<accession>M3XH87</accession>
<feature type="compositionally biased region" description="Polar residues" evidence="1">
    <location>
        <begin position="164"/>
        <end position="192"/>
    </location>
</feature>
<dbReference type="GeneTree" id="ENSGT00940000159050"/>
<dbReference type="InParanoid" id="M3XH87"/>
<dbReference type="EMBL" id="AFYH01020696">
    <property type="status" value="NOT_ANNOTATED_CDS"/>
    <property type="molecule type" value="Genomic_DNA"/>
</dbReference>
<protein>
    <submittedName>
        <fullName evidence="3">Serine/threonine kinase 33</fullName>
    </submittedName>
</protein>
<reference evidence="3" key="2">
    <citation type="submission" date="2025-08" db="UniProtKB">
        <authorList>
            <consortium name="Ensembl"/>
        </authorList>
    </citation>
    <scope>IDENTIFICATION</scope>
</reference>
<feature type="compositionally biased region" description="Polar residues" evidence="1">
    <location>
        <begin position="231"/>
        <end position="258"/>
    </location>
</feature>
<feature type="region of interest" description="Disordered" evidence="1">
    <location>
        <begin position="159"/>
        <end position="298"/>
    </location>
</feature>
<dbReference type="STRING" id="7897.ENSLACP00000022093"/>
<dbReference type="Pfam" id="PF00069">
    <property type="entry name" value="Pkinase"/>
    <property type="match status" value="1"/>
</dbReference>
<dbReference type="Gene3D" id="1.10.510.10">
    <property type="entry name" value="Transferase(Phosphotransferase) domain 1"/>
    <property type="match status" value="1"/>
</dbReference>
<evidence type="ECO:0000259" key="2">
    <source>
        <dbReference type="PROSITE" id="PS50011"/>
    </source>
</evidence>
<dbReference type="InterPro" id="IPR011009">
    <property type="entry name" value="Kinase-like_dom_sf"/>
</dbReference>
<evidence type="ECO:0000313" key="4">
    <source>
        <dbReference type="Proteomes" id="UP000008672"/>
    </source>
</evidence>
<evidence type="ECO:0000256" key="1">
    <source>
        <dbReference type="SAM" id="MobiDB-lite"/>
    </source>
</evidence>
<dbReference type="OrthoDB" id="541276at2759"/>
<dbReference type="SMART" id="SM00220">
    <property type="entry name" value="S_TKc"/>
    <property type="match status" value="1"/>
</dbReference>
<keyword evidence="4" id="KW-1185">Reference proteome</keyword>
<evidence type="ECO:0000313" key="3">
    <source>
        <dbReference type="Ensembl" id="ENSLACP00000022093.1"/>
    </source>
</evidence>
<name>M3XH87_LATCH</name>
<dbReference type="PANTHER" id="PTHR24347">
    <property type="entry name" value="SERINE/THREONINE-PROTEIN KINASE"/>
    <property type="match status" value="1"/>
</dbReference>
<dbReference type="SUPFAM" id="SSF56112">
    <property type="entry name" value="Protein kinase-like (PK-like)"/>
    <property type="match status" value="1"/>
</dbReference>
<dbReference type="Proteomes" id="UP000008672">
    <property type="component" value="Unassembled WGS sequence"/>
</dbReference>
<sequence>MLQSTCGTPIYMAPEVINAHDYSQQCDIWSIGVIMYMLLCGDPPFIASSEERLFELIKKGDLPFTKSVWKNVSNSAKDTLHQLMKVDPAHRITANELLDNPWITGDTSTIQRPPNVLEMMKQYRNDPDDEDLTETEKVLDGSCMSSSLGGAFPVRELTDERASPVSSNGASDFGQETETDSGSSKPSTPTRQVHSKKVGAGAITNGTTRKKHAVFKPCSSQQPPVAGKVSPLSSVRVTALQRETSPPDTSPTVKQASISVKGEVGRLPANNTPGHKSTSKSTATSKSKRSVKHIVENS</sequence>
<dbReference type="Ensembl" id="ENSLACT00000025533.1">
    <property type="protein sequence ID" value="ENSLACP00000022093.1"/>
    <property type="gene ID" value="ENSLACG00000022126.1"/>
</dbReference>
<reference evidence="3" key="3">
    <citation type="submission" date="2025-09" db="UniProtKB">
        <authorList>
            <consortium name="Ensembl"/>
        </authorList>
    </citation>
    <scope>IDENTIFICATION</scope>
</reference>
<dbReference type="InterPro" id="IPR000719">
    <property type="entry name" value="Prot_kinase_dom"/>
</dbReference>
<dbReference type="GO" id="GO:0005524">
    <property type="term" value="F:ATP binding"/>
    <property type="evidence" value="ECO:0007669"/>
    <property type="project" value="InterPro"/>
</dbReference>
<dbReference type="AlphaFoldDB" id="M3XH87"/>
<dbReference type="eggNOG" id="KOG0032">
    <property type="taxonomic scope" value="Eukaryota"/>
</dbReference>
<dbReference type="GO" id="GO:0004672">
    <property type="term" value="F:protein kinase activity"/>
    <property type="evidence" value="ECO:0007669"/>
    <property type="project" value="InterPro"/>
</dbReference>
<feature type="domain" description="Protein kinase" evidence="2">
    <location>
        <begin position="1"/>
        <end position="103"/>
    </location>
</feature>
<dbReference type="PROSITE" id="PS50011">
    <property type="entry name" value="PROTEIN_KINASE_DOM"/>
    <property type="match status" value="1"/>
</dbReference>